<dbReference type="GO" id="GO:0005874">
    <property type="term" value="C:microtubule"/>
    <property type="evidence" value="ECO:0007669"/>
    <property type="project" value="UniProtKB-KW"/>
</dbReference>
<evidence type="ECO:0000256" key="8">
    <source>
        <dbReference type="SAM" id="MobiDB-lite"/>
    </source>
</evidence>
<dbReference type="PANTHER" id="PTHR24115:SF600">
    <property type="entry name" value="KINESIN-LIKE PROTEIN KIF23"/>
    <property type="match status" value="1"/>
</dbReference>
<dbReference type="SUPFAM" id="SSF52540">
    <property type="entry name" value="P-loop containing nucleoside triphosphate hydrolases"/>
    <property type="match status" value="1"/>
</dbReference>
<dbReference type="InterPro" id="IPR001752">
    <property type="entry name" value="Kinesin_motor_dom"/>
</dbReference>
<keyword evidence="4" id="KW-0963">Cytoplasm</keyword>
<evidence type="ECO:0000256" key="6">
    <source>
        <dbReference type="RuleBase" id="RU000394"/>
    </source>
</evidence>
<evidence type="ECO:0000313" key="11">
    <source>
        <dbReference type="WBParaSite" id="PgR006_g092_t01"/>
    </source>
</evidence>
<dbReference type="PANTHER" id="PTHR24115">
    <property type="entry name" value="KINESIN-RELATED"/>
    <property type="match status" value="1"/>
</dbReference>
<dbReference type="GO" id="GO:0005524">
    <property type="term" value="F:ATP binding"/>
    <property type="evidence" value="ECO:0007669"/>
    <property type="project" value="UniProtKB-UniRule"/>
</dbReference>
<dbReference type="InterPro" id="IPR032384">
    <property type="entry name" value="Kif23_Arf-bd"/>
</dbReference>
<dbReference type="PROSITE" id="PS50067">
    <property type="entry name" value="KINESIN_MOTOR_2"/>
    <property type="match status" value="1"/>
</dbReference>
<dbReference type="InterPro" id="IPR019821">
    <property type="entry name" value="Kinesin_motor_CS"/>
</dbReference>
<comment type="subcellular location">
    <subcellularLocation>
        <location evidence="1">Cytoplasm</location>
        <location evidence="1">Cytoskeleton</location>
    </subcellularLocation>
</comment>
<dbReference type="SMART" id="SM00129">
    <property type="entry name" value="KISc"/>
    <property type="match status" value="1"/>
</dbReference>
<reference evidence="11" key="1">
    <citation type="submission" date="2022-11" db="UniProtKB">
        <authorList>
            <consortium name="WormBaseParasite"/>
        </authorList>
    </citation>
    <scope>IDENTIFICATION</scope>
</reference>
<feature type="region of interest" description="Disordered" evidence="8">
    <location>
        <begin position="631"/>
        <end position="660"/>
    </location>
</feature>
<keyword evidence="3 5" id="KW-0067">ATP-binding</keyword>
<dbReference type="GO" id="GO:0007018">
    <property type="term" value="P:microtubule-based movement"/>
    <property type="evidence" value="ECO:0007669"/>
    <property type="project" value="InterPro"/>
</dbReference>
<dbReference type="InterPro" id="IPR038105">
    <property type="entry name" value="Kif23_Arf-bd_sf"/>
</dbReference>
<accession>A0A915AG34</accession>
<dbReference type="Proteomes" id="UP000887569">
    <property type="component" value="Unplaced"/>
</dbReference>
<keyword evidence="2 5" id="KW-0547">Nucleotide-binding</keyword>
<dbReference type="InterPro" id="IPR027640">
    <property type="entry name" value="Kinesin-like_fam"/>
</dbReference>
<dbReference type="Gene3D" id="3.40.850.10">
    <property type="entry name" value="Kinesin motor domain"/>
    <property type="match status" value="1"/>
</dbReference>
<comment type="similarity">
    <text evidence="5 6">Belongs to the TRAFAC class myosin-kinesin ATPase superfamily. Kinesin family.</text>
</comment>
<dbReference type="Gene3D" id="2.60.40.4330">
    <property type="entry name" value="Kinesin-like protein Kif23, Arf6-interacting domain"/>
    <property type="match status" value="1"/>
</dbReference>
<dbReference type="WBParaSite" id="PgR006_g092_t01">
    <property type="protein sequence ID" value="PgR006_g092_t01"/>
    <property type="gene ID" value="PgR006_g092"/>
</dbReference>
<evidence type="ECO:0000259" key="9">
    <source>
        <dbReference type="PROSITE" id="PS50067"/>
    </source>
</evidence>
<evidence type="ECO:0000256" key="4">
    <source>
        <dbReference type="ARBA" id="ARBA00023212"/>
    </source>
</evidence>
<keyword evidence="10" id="KW-1185">Reference proteome</keyword>
<feature type="coiled-coil region" evidence="7">
    <location>
        <begin position="522"/>
        <end position="570"/>
    </location>
</feature>
<evidence type="ECO:0000256" key="1">
    <source>
        <dbReference type="ARBA" id="ARBA00004245"/>
    </source>
</evidence>
<dbReference type="GO" id="GO:0005634">
    <property type="term" value="C:nucleus"/>
    <property type="evidence" value="ECO:0007669"/>
    <property type="project" value="TreeGrafter"/>
</dbReference>
<feature type="region of interest" description="Disordered" evidence="8">
    <location>
        <begin position="571"/>
        <end position="591"/>
    </location>
</feature>
<dbReference type="GO" id="GO:0005871">
    <property type="term" value="C:kinesin complex"/>
    <property type="evidence" value="ECO:0007669"/>
    <property type="project" value="TreeGrafter"/>
</dbReference>
<dbReference type="InterPro" id="IPR036961">
    <property type="entry name" value="Kinesin_motor_dom_sf"/>
</dbReference>
<keyword evidence="4" id="KW-0206">Cytoskeleton</keyword>
<dbReference type="Pfam" id="PF00225">
    <property type="entry name" value="Kinesin"/>
    <property type="match status" value="1"/>
</dbReference>
<keyword evidence="5 6" id="KW-0505">Motor protein</keyword>
<keyword evidence="6" id="KW-0493">Microtubule</keyword>
<proteinExistence type="inferred from homology"/>
<dbReference type="PROSITE" id="PS00411">
    <property type="entry name" value="KINESIN_MOTOR_1"/>
    <property type="match status" value="1"/>
</dbReference>
<feature type="compositionally biased region" description="Low complexity" evidence="8">
    <location>
        <begin position="649"/>
        <end position="658"/>
    </location>
</feature>
<dbReference type="GO" id="GO:0003777">
    <property type="term" value="F:microtubule motor activity"/>
    <property type="evidence" value="ECO:0007669"/>
    <property type="project" value="InterPro"/>
</dbReference>
<protein>
    <recommendedName>
        <fullName evidence="6">Kinesin-like protein</fullName>
    </recommendedName>
</protein>
<name>A0A915AG34_PARUN</name>
<dbReference type="GO" id="GO:0016887">
    <property type="term" value="F:ATP hydrolysis activity"/>
    <property type="evidence" value="ECO:0007669"/>
    <property type="project" value="TreeGrafter"/>
</dbReference>
<dbReference type="GO" id="GO:0008017">
    <property type="term" value="F:microtubule binding"/>
    <property type="evidence" value="ECO:0007669"/>
    <property type="project" value="InterPro"/>
</dbReference>
<evidence type="ECO:0000256" key="3">
    <source>
        <dbReference type="ARBA" id="ARBA00022840"/>
    </source>
</evidence>
<feature type="domain" description="Kinesin motor" evidence="9">
    <location>
        <begin position="23"/>
        <end position="423"/>
    </location>
</feature>
<dbReference type="AlphaFoldDB" id="A0A915AG34"/>
<evidence type="ECO:0000256" key="2">
    <source>
        <dbReference type="ARBA" id="ARBA00022741"/>
    </source>
</evidence>
<dbReference type="GO" id="GO:0051256">
    <property type="term" value="P:mitotic spindle midzone assembly"/>
    <property type="evidence" value="ECO:0007669"/>
    <property type="project" value="TreeGrafter"/>
</dbReference>
<feature type="binding site" evidence="5">
    <location>
        <begin position="108"/>
        <end position="115"/>
    </location>
    <ligand>
        <name>ATP</name>
        <dbReference type="ChEBI" id="CHEBI:30616"/>
    </ligand>
</feature>
<dbReference type="InterPro" id="IPR027417">
    <property type="entry name" value="P-loop_NTPase"/>
</dbReference>
<sequence>MSSRKRPATPSRRCAKRLDDKEAVEVVCRICPYSGNDACVMVLDEEHVKLIPPPLLTQRNGIAAQETVYKFSYVFDESDSQRVVFERSAVDLIENLVRGRNSLLFTYGVTGSGKTYTMTGNTTEVSTGILPRTLDVIFNSLPNRVDRCVFCPDGRNGFDVRSELEAALARRRLEINHSSSIELANRYVEHKRVSGANDNMLCAVFVSYVEVYNDICYDLLDEPVVGRDGTRMLVGKEVRLGVNNMVYVENAIEVEVDSSDEALELFCRGQERRRVGDTLLNKKSSRSHSIFNIRLVMAPCRLDVFHPETDPSRIHVSQLSLVDLAGSERTKRTGNEGARLVESGKINQSLLVLRQCFEKLRENQRSLSPPVPVPYRESKVTHLFKNYFEGSGKIRMIVCINPRPNDYAENLGVMSFAELSQSVEVVRGAEAAVPAGDGLPISRREYVKWIGEIENLVPRPMRMNLFDAPPSFELMNSDDTESITRLRVFYQSAARKRDAYVGELEGKENDYGTQLRRALCLADVQLARIKELESERDEAERSLGTLMAQLKQSRRENQALRHRIGRYEAEEYEKASQEEEHRRRERGYQEQLRKKEKTLHQVREIFERPPSMHKQYSSTENVSRIEMGQSNEHLAGPSGCKPSLKHTKAATSGTSSGTVYPSLLAERQNLEQVRGRPQVMPKPGFYNARYHRRSKSAGGRVIDHQPRVRIPEGTYMQARITGAPRTTTKVEIGDLKKSHGYVLTHQEVDSEGNLMTRLVKGDCIPTAGGGTAVRFNDVERLCHESPGSSSPAT</sequence>
<evidence type="ECO:0000256" key="5">
    <source>
        <dbReference type="PROSITE-ProRule" id="PRU00283"/>
    </source>
</evidence>
<organism evidence="10 11">
    <name type="scientific">Parascaris univalens</name>
    <name type="common">Nematode worm</name>
    <dbReference type="NCBI Taxonomy" id="6257"/>
    <lineage>
        <taxon>Eukaryota</taxon>
        <taxon>Metazoa</taxon>
        <taxon>Ecdysozoa</taxon>
        <taxon>Nematoda</taxon>
        <taxon>Chromadorea</taxon>
        <taxon>Rhabditida</taxon>
        <taxon>Spirurina</taxon>
        <taxon>Ascaridomorpha</taxon>
        <taxon>Ascaridoidea</taxon>
        <taxon>Ascarididae</taxon>
        <taxon>Parascaris</taxon>
    </lineage>
</organism>
<evidence type="ECO:0000313" key="10">
    <source>
        <dbReference type="Proteomes" id="UP000887569"/>
    </source>
</evidence>
<evidence type="ECO:0000256" key="7">
    <source>
        <dbReference type="SAM" id="Coils"/>
    </source>
</evidence>
<dbReference type="PRINTS" id="PR00380">
    <property type="entry name" value="KINESINHEAVY"/>
</dbReference>
<dbReference type="Pfam" id="PF16540">
    <property type="entry name" value="MKLP1_Arf_bdg"/>
    <property type="match status" value="1"/>
</dbReference>
<keyword evidence="7" id="KW-0175">Coiled coil</keyword>